<reference evidence="1 2" key="1">
    <citation type="submission" date="2019-11" db="EMBL/GenBank/DDBJ databases">
        <title>Novel species isolated from a subtropical stream in China.</title>
        <authorList>
            <person name="Lu H."/>
        </authorList>
    </citation>
    <scope>NUCLEOTIDE SEQUENCE [LARGE SCALE GENOMIC DNA]</scope>
    <source>
        <strain evidence="1 2">FT80W</strain>
    </source>
</reference>
<dbReference type="InterPro" id="IPR011006">
    <property type="entry name" value="CheY-like_superfamily"/>
</dbReference>
<dbReference type="EMBL" id="WKJK01000004">
    <property type="protein sequence ID" value="MRW90178.1"/>
    <property type="molecule type" value="Genomic_DNA"/>
</dbReference>
<organism evidence="1 2">
    <name type="scientific">Duganella guangzhouensis</name>
    <dbReference type="NCBI Taxonomy" id="2666084"/>
    <lineage>
        <taxon>Bacteria</taxon>
        <taxon>Pseudomonadati</taxon>
        <taxon>Pseudomonadota</taxon>
        <taxon>Betaproteobacteria</taxon>
        <taxon>Burkholderiales</taxon>
        <taxon>Oxalobacteraceae</taxon>
        <taxon>Telluria group</taxon>
        <taxon>Duganella</taxon>
    </lineage>
</organism>
<comment type="caution">
    <text evidence="1">The sequence shown here is derived from an EMBL/GenBank/DDBJ whole genome shotgun (WGS) entry which is preliminary data.</text>
</comment>
<keyword evidence="2" id="KW-1185">Reference proteome</keyword>
<dbReference type="AlphaFoldDB" id="A0A6I2KW04"/>
<evidence type="ECO:0000313" key="2">
    <source>
        <dbReference type="Proteomes" id="UP000433309"/>
    </source>
</evidence>
<evidence type="ECO:0000313" key="1">
    <source>
        <dbReference type="EMBL" id="MRW90178.1"/>
    </source>
</evidence>
<dbReference type="Proteomes" id="UP000433309">
    <property type="component" value="Unassembled WGS sequence"/>
</dbReference>
<name>A0A6I2KW04_9BURK</name>
<evidence type="ECO:0008006" key="3">
    <source>
        <dbReference type="Google" id="ProtNLM"/>
    </source>
</evidence>
<accession>A0A6I2KW04</accession>
<dbReference type="SUPFAM" id="SSF52172">
    <property type="entry name" value="CheY-like"/>
    <property type="match status" value="1"/>
</dbReference>
<gene>
    <name evidence="1" type="ORF">GJ699_09300</name>
</gene>
<proteinExistence type="predicted"/>
<sequence length="368" mass="41086">MKECLILIVEDDPEAIDSWRRDITEFNDEQPADTLQYEAIYATTRQEALKVLNRTRINCAVVDLRLPPAPGGDNSTAIPLGNDILEKVLIETGVPAVVYSAHAAEASEAVKASNIQIRSKKGNGGIEILKYLTGHEGLMIAMEITRKKIAVESAKIFNDSIWKRWETTWNSMGDRAMLGGMITRQIASHVADRLSLPPSNHHPDEFYIIPPLFSERLDTGDLITQDGHVYVVVTPRCNMANEPQPKHLMLALCHPMTGEWAELKEGFNAGIDSKRGKSAAVKLRNFAIQNHSTSTHFIPPCGEKGPWLVDFKETKGVLSETAPELLKDRFASISTHFVPNLVQRYASYLGRIGQPDLDWNILREHICK</sequence>
<dbReference type="Gene3D" id="3.40.50.2300">
    <property type="match status" value="1"/>
</dbReference>
<protein>
    <recommendedName>
        <fullName evidence="3">Response regulator</fullName>
    </recommendedName>
</protein>
<dbReference type="RefSeq" id="WP_154375382.1">
    <property type="nucleotide sequence ID" value="NZ_WKJK01000004.1"/>
</dbReference>